<dbReference type="PROSITE" id="PS51257">
    <property type="entry name" value="PROKAR_LIPOPROTEIN"/>
    <property type="match status" value="1"/>
</dbReference>
<comment type="caution">
    <text evidence="2">The sequence shown here is derived from an EMBL/GenBank/DDBJ whole genome shotgun (WGS) entry which is preliminary data.</text>
</comment>
<evidence type="ECO:0000313" key="3">
    <source>
        <dbReference type="EMBL" id="NSJ51781.1"/>
    </source>
</evidence>
<reference evidence="3 4" key="1">
    <citation type="journal article" date="2020" name="Cell Host Microbe">
        <title>Functional and Genomic Variation between Human-Derived Isolates of Lachnospiraceae Reveals Inter- and Intra-Species Diversity.</title>
        <authorList>
            <person name="Sorbara M.T."/>
            <person name="Littmann E.R."/>
            <person name="Fontana E."/>
            <person name="Moody T.U."/>
            <person name="Kohout C.E."/>
            <person name="Gjonbalaj M."/>
            <person name="Eaton V."/>
            <person name="Seok R."/>
            <person name="Leiner I.M."/>
            <person name="Pamer E.G."/>
        </authorList>
    </citation>
    <scope>NUCLEOTIDE SEQUENCE [LARGE SCALE GENOMIC DNA]</scope>
    <source>
        <strain evidence="3 4">MSK.1.17</strain>
    </source>
</reference>
<reference evidence="3" key="2">
    <citation type="submission" date="2020-02" db="EMBL/GenBank/DDBJ databases">
        <authorList>
            <person name="Littmann E."/>
            <person name="Sorbara M."/>
        </authorList>
    </citation>
    <scope>NUCLEOTIDE SEQUENCE</scope>
    <source>
        <strain evidence="3">MSK.1.17</strain>
    </source>
</reference>
<sequence>MKKKSISAFVITGLLSVLLSGCQGKEEAGGGVLEDTSKPVISMEGKHTEEENDGKAEENTGMARTETEDPNAGKQVETEMDKRISALPYQFVRTYGIIQSEHPVYELESVIESKIPQKEKSLALTSVICQNQELIVNIVMDDYSQVRKNAAGGDVSGDSVYQTPGDEDMAVSGRYQNQLWVSGDGLFLTGPGIPESGIKPQESVYASYPDYLDAYGHMRYFIEARFEIPSVSGHENALAGYALRILDFEEPLEFAMKRASEYGTLEELVSEERGSMDTHDGISIISIGEKVNEGILISWYVYSEREERQVSITYKPPYQEIDLPTISDKEGEYPIKQLPANPYWDNIGRYRLSDVQRHGRRYSCLFDVPRNEPSGSYRINIPGITFLNREESPHVTLDIPDDHETLNVDIPWKEGSVRILGITRMEPQPVSITDGKGKETVKERPAVYIDVEAVHEDKELALRGLICQRKLKWSGWEHERYDFDGNGSLSGFRIFYEDGDSSVTLKFNGPAFYWNQPFVMEVPLGK</sequence>
<dbReference type="Proteomes" id="UP001299608">
    <property type="component" value="Unassembled WGS sequence"/>
</dbReference>
<keyword evidence="4" id="KW-1185">Reference proteome</keyword>
<evidence type="ECO:0000256" key="1">
    <source>
        <dbReference type="SAM" id="MobiDB-lite"/>
    </source>
</evidence>
<protein>
    <recommendedName>
        <fullName evidence="6">Lipoprotein</fullName>
    </recommendedName>
</protein>
<organism evidence="2 5">
    <name type="scientific">Enterocloster aldenensis</name>
    <dbReference type="NCBI Taxonomy" id="358742"/>
    <lineage>
        <taxon>Bacteria</taxon>
        <taxon>Bacillati</taxon>
        <taxon>Bacillota</taxon>
        <taxon>Clostridia</taxon>
        <taxon>Lachnospirales</taxon>
        <taxon>Lachnospiraceae</taxon>
        <taxon>Enterocloster</taxon>
    </lineage>
</organism>
<dbReference type="RefSeq" id="WP_165642958.1">
    <property type="nucleotide sequence ID" value="NZ_JAAITT010000048.1"/>
</dbReference>
<dbReference type="EMBL" id="JAKNGE010000045">
    <property type="protein sequence ID" value="MCG4748897.1"/>
    <property type="molecule type" value="Genomic_DNA"/>
</dbReference>
<dbReference type="Proteomes" id="UP000669239">
    <property type="component" value="Unassembled WGS sequence"/>
</dbReference>
<proteinExistence type="predicted"/>
<reference evidence="2" key="3">
    <citation type="submission" date="2022-01" db="EMBL/GenBank/DDBJ databases">
        <title>Collection of gut derived symbiotic bacterial strains cultured from healthy donors.</title>
        <authorList>
            <person name="Lin H."/>
            <person name="Kohout C."/>
            <person name="Waligurski E."/>
            <person name="Pamer E.G."/>
        </authorList>
    </citation>
    <scope>NUCLEOTIDE SEQUENCE</scope>
    <source>
        <strain evidence="2">DFI.6.55</strain>
    </source>
</reference>
<evidence type="ECO:0000313" key="2">
    <source>
        <dbReference type="EMBL" id="MCG4748897.1"/>
    </source>
</evidence>
<dbReference type="EMBL" id="JAAITT010000048">
    <property type="protein sequence ID" value="NSJ51781.1"/>
    <property type="molecule type" value="Genomic_DNA"/>
</dbReference>
<accession>A0AAW5BY81</accession>
<feature type="region of interest" description="Disordered" evidence="1">
    <location>
        <begin position="44"/>
        <end position="76"/>
    </location>
</feature>
<dbReference type="AlphaFoldDB" id="A0AAW5BY81"/>
<gene>
    <name evidence="3" type="ORF">G5B36_24200</name>
    <name evidence="2" type="ORF">L0N08_26120</name>
</gene>
<feature type="compositionally biased region" description="Basic and acidic residues" evidence="1">
    <location>
        <begin position="44"/>
        <end position="58"/>
    </location>
</feature>
<name>A0AAW5BY81_9FIRM</name>
<evidence type="ECO:0008006" key="6">
    <source>
        <dbReference type="Google" id="ProtNLM"/>
    </source>
</evidence>
<evidence type="ECO:0000313" key="5">
    <source>
        <dbReference type="Proteomes" id="UP001299608"/>
    </source>
</evidence>
<evidence type="ECO:0000313" key="4">
    <source>
        <dbReference type="Proteomes" id="UP000669239"/>
    </source>
</evidence>